<dbReference type="AlphaFoldDB" id="A0A853ANX5"/>
<name>A0A853ANX5_9PSEU</name>
<dbReference type="InterPro" id="IPR008331">
    <property type="entry name" value="Ferritin_DPS_dom"/>
</dbReference>
<dbReference type="Pfam" id="PF00210">
    <property type="entry name" value="Ferritin"/>
    <property type="match status" value="1"/>
</dbReference>
<proteinExistence type="inferred from homology"/>
<dbReference type="GO" id="GO:0003677">
    <property type="term" value="F:DNA binding"/>
    <property type="evidence" value="ECO:0007669"/>
    <property type="project" value="UniProtKB-KW"/>
</dbReference>
<dbReference type="PANTHER" id="PTHR42932">
    <property type="entry name" value="GENERAL STRESS PROTEIN 20U"/>
    <property type="match status" value="1"/>
</dbReference>
<dbReference type="GO" id="GO:0016722">
    <property type="term" value="F:oxidoreductase activity, acting on metal ions"/>
    <property type="evidence" value="ECO:0007669"/>
    <property type="project" value="InterPro"/>
</dbReference>
<reference evidence="4 5" key="1">
    <citation type="submission" date="2020-07" db="EMBL/GenBank/DDBJ databases">
        <title>Sequencing the genomes of 1000 actinobacteria strains.</title>
        <authorList>
            <person name="Klenk H.-P."/>
        </authorList>
    </citation>
    <scope>NUCLEOTIDE SEQUENCE [LARGE SCALE GENOMIC DNA]</scope>
    <source>
        <strain evidence="4 5">DSM 44065</strain>
    </source>
</reference>
<dbReference type="SUPFAM" id="SSF47240">
    <property type="entry name" value="Ferritin-like"/>
    <property type="match status" value="1"/>
</dbReference>
<dbReference type="InterPro" id="IPR012347">
    <property type="entry name" value="Ferritin-like"/>
</dbReference>
<comment type="similarity">
    <text evidence="1 2">Belongs to the Dps family.</text>
</comment>
<dbReference type="PROSITE" id="PS00818">
    <property type="entry name" value="DPS_1"/>
    <property type="match status" value="1"/>
</dbReference>
<feature type="domain" description="Ferritin/DPS" evidence="3">
    <location>
        <begin position="21"/>
        <end position="158"/>
    </location>
</feature>
<dbReference type="InterPro" id="IPR002177">
    <property type="entry name" value="DPS_DNA-bd"/>
</dbReference>
<sequence>MAHKAPITSPLNDQDQDTTGKMLQATLVDLIDLHLVAKQAHWNVVGRFFRDVHLHLDELVTVARGFADDVAERASALGVSPDGRARTVAENSGLSKFEGDWRSDREVTEAITQALLEVVRRLRVRIDESDKTDQVTQDLFIDIARELEKQHWMWEAKLAS</sequence>
<gene>
    <name evidence="4" type="ORF">HNR68_000427</name>
</gene>
<protein>
    <submittedName>
        <fullName evidence="4">Starvation-inducible DNA-binding protein</fullName>
    </submittedName>
</protein>
<dbReference type="InterPro" id="IPR023188">
    <property type="entry name" value="DPS_DNA-bd_CS"/>
</dbReference>
<evidence type="ECO:0000256" key="2">
    <source>
        <dbReference type="RuleBase" id="RU003875"/>
    </source>
</evidence>
<dbReference type="Proteomes" id="UP000587002">
    <property type="component" value="Unassembled WGS sequence"/>
</dbReference>
<accession>A0A853ANX5</accession>
<keyword evidence="5" id="KW-1185">Reference proteome</keyword>
<organism evidence="4 5">
    <name type="scientific">Saccharopolyspora hordei</name>
    <dbReference type="NCBI Taxonomy" id="1838"/>
    <lineage>
        <taxon>Bacteria</taxon>
        <taxon>Bacillati</taxon>
        <taxon>Actinomycetota</taxon>
        <taxon>Actinomycetes</taxon>
        <taxon>Pseudonocardiales</taxon>
        <taxon>Pseudonocardiaceae</taxon>
        <taxon>Saccharopolyspora</taxon>
    </lineage>
</organism>
<dbReference type="CDD" id="cd01043">
    <property type="entry name" value="DPS"/>
    <property type="match status" value="1"/>
</dbReference>
<dbReference type="PRINTS" id="PR01346">
    <property type="entry name" value="HELNAPAPROT"/>
</dbReference>
<evidence type="ECO:0000256" key="1">
    <source>
        <dbReference type="ARBA" id="ARBA00009497"/>
    </source>
</evidence>
<evidence type="ECO:0000259" key="3">
    <source>
        <dbReference type="Pfam" id="PF00210"/>
    </source>
</evidence>
<dbReference type="EMBL" id="JACCFJ010000001">
    <property type="protein sequence ID" value="NYI81797.1"/>
    <property type="molecule type" value="Genomic_DNA"/>
</dbReference>
<evidence type="ECO:0000313" key="4">
    <source>
        <dbReference type="EMBL" id="NYI81797.1"/>
    </source>
</evidence>
<dbReference type="PIRSF" id="PIRSF005900">
    <property type="entry name" value="Dps"/>
    <property type="match status" value="1"/>
</dbReference>
<dbReference type="Gene3D" id="1.20.1260.10">
    <property type="match status" value="1"/>
</dbReference>
<keyword evidence="4" id="KW-0238">DNA-binding</keyword>
<dbReference type="GO" id="GO:0008199">
    <property type="term" value="F:ferric iron binding"/>
    <property type="evidence" value="ECO:0007669"/>
    <property type="project" value="InterPro"/>
</dbReference>
<dbReference type="PANTHER" id="PTHR42932:SF2">
    <property type="entry name" value="DNA PROTECTION DURING STARVATION PROTEIN 1"/>
    <property type="match status" value="1"/>
</dbReference>
<evidence type="ECO:0000313" key="5">
    <source>
        <dbReference type="Proteomes" id="UP000587002"/>
    </source>
</evidence>
<comment type="caution">
    <text evidence="4">The sequence shown here is derived from an EMBL/GenBank/DDBJ whole genome shotgun (WGS) entry which is preliminary data.</text>
</comment>
<dbReference type="RefSeq" id="WP_179717098.1">
    <property type="nucleotide sequence ID" value="NZ_BAABFH010000001.1"/>
</dbReference>
<dbReference type="InterPro" id="IPR009078">
    <property type="entry name" value="Ferritin-like_SF"/>
</dbReference>